<keyword evidence="4" id="KW-0597">Phosphoprotein</keyword>
<feature type="coiled-coil region" evidence="7">
    <location>
        <begin position="231"/>
        <end position="265"/>
    </location>
</feature>
<proteinExistence type="predicted"/>
<feature type="transmembrane region" description="Helical" evidence="8">
    <location>
        <begin position="161"/>
        <end position="179"/>
    </location>
</feature>
<dbReference type="SUPFAM" id="SSF47384">
    <property type="entry name" value="Homodimeric domain of signal transducing histidine kinase"/>
    <property type="match status" value="1"/>
</dbReference>
<dbReference type="PRINTS" id="PR00344">
    <property type="entry name" value="BCTRLSENSOR"/>
</dbReference>
<dbReference type="FunFam" id="3.30.565.10:FF:000006">
    <property type="entry name" value="Sensor histidine kinase WalK"/>
    <property type="match status" value="1"/>
</dbReference>
<evidence type="ECO:0000313" key="11">
    <source>
        <dbReference type="EMBL" id="XBH18579.1"/>
    </source>
</evidence>
<dbReference type="InterPro" id="IPR036097">
    <property type="entry name" value="HisK_dim/P_sf"/>
</dbReference>
<dbReference type="Gene3D" id="6.10.340.10">
    <property type="match status" value="1"/>
</dbReference>
<dbReference type="SMART" id="SM00304">
    <property type="entry name" value="HAMP"/>
    <property type="match status" value="1"/>
</dbReference>
<dbReference type="Pfam" id="PF02518">
    <property type="entry name" value="HATPase_c"/>
    <property type="match status" value="1"/>
</dbReference>
<dbReference type="PANTHER" id="PTHR42878">
    <property type="entry name" value="TWO-COMPONENT HISTIDINE KINASE"/>
    <property type="match status" value="1"/>
</dbReference>
<keyword evidence="8" id="KW-1133">Transmembrane helix</keyword>
<feature type="domain" description="Histidine kinase" evidence="9">
    <location>
        <begin position="272"/>
        <end position="486"/>
    </location>
</feature>
<dbReference type="InterPro" id="IPR003661">
    <property type="entry name" value="HisK_dim/P_dom"/>
</dbReference>
<dbReference type="GO" id="GO:0007234">
    <property type="term" value="P:osmosensory signaling via phosphorelay pathway"/>
    <property type="evidence" value="ECO:0007669"/>
    <property type="project" value="TreeGrafter"/>
</dbReference>
<evidence type="ECO:0000256" key="8">
    <source>
        <dbReference type="SAM" id="Phobius"/>
    </source>
</evidence>
<dbReference type="Pfam" id="PF17152">
    <property type="entry name" value="CHASE8"/>
    <property type="match status" value="1"/>
</dbReference>
<dbReference type="Pfam" id="PF00672">
    <property type="entry name" value="HAMP"/>
    <property type="match status" value="1"/>
</dbReference>
<evidence type="ECO:0000256" key="1">
    <source>
        <dbReference type="ARBA" id="ARBA00000085"/>
    </source>
</evidence>
<protein>
    <recommendedName>
        <fullName evidence="3">histidine kinase</fullName>
        <ecNumber evidence="3">2.7.13.3</ecNumber>
    </recommendedName>
</protein>
<keyword evidence="7" id="KW-0175">Coiled coil</keyword>
<evidence type="ECO:0000256" key="2">
    <source>
        <dbReference type="ARBA" id="ARBA00004370"/>
    </source>
</evidence>
<accession>A0AAU7DML9</accession>
<evidence type="ECO:0000256" key="5">
    <source>
        <dbReference type="ARBA" id="ARBA00022679"/>
    </source>
</evidence>
<dbReference type="Gene3D" id="1.10.287.130">
    <property type="match status" value="1"/>
</dbReference>
<evidence type="ECO:0000259" key="9">
    <source>
        <dbReference type="PROSITE" id="PS50109"/>
    </source>
</evidence>
<dbReference type="InterPro" id="IPR004358">
    <property type="entry name" value="Sig_transdc_His_kin-like_C"/>
</dbReference>
<feature type="domain" description="HAMP" evidence="10">
    <location>
        <begin position="185"/>
        <end position="239"/>
    </location>
</feature>
<keyword evidence="6" id="KW-0418">Kinase</keyword>
<dbReference type="GO" id="GO:0000156">
    <property type="term" value="F:phosphorelay response regulator activity"/>
    <property type="evidence" value="ECO:0007669"/>
    <property type="project" value="TreeGrafter"/>
</dbReference>
<dbReference type="PROSITE" id="PS50885">
    <property type="entry name" value="HAMP"/>
    <property type="match status" value="1"/>
</dbReference>
<dbReference type="Gene3D" id="3.30.565.10">
    <property type="entry name" value="Histidine kinase-like ATPase, C-terminal domain"/>
    <property type="match status" value="1"/>
</dbReference>
<dbReference type="CDD" id="cd00082">
    <property type="entry name" value="HisKA"/>
    <property type="match status" value="1"/>
</dbReference>
<dbReference type="SMART" id="SM00388">
    <property type="entry name" value="HisKA"/>
    <property type="match status" value="1"/>
</dbReference>
<dbReference type="InterPro" id="IPR003660">
    <property type="entry name" value="HAMP_dom"/>
</dbReference>
<gene>
    <name evidence="11" type="ORF">P8935_04395</name>
</gene>
<reference evidence="11" key="1">
    <citation type="submission" date="2023-03" db="EMBL/GenBank/DDBJ databases">
        <title>Edaphobacter sp.</title>
        <authorList>
            <person name="Huber K.J."/>
            <person name="Papendorf J."/>
            <person name="Pilke C."/>
            <person name="Bunk B."/>
            <person name="Sproeer C."/>
            <person name="Pester M."/>
        </authorList>
    </citation>
    <scope>NUCLEOTIDE SEQUENCE</scope>
    <source>
        <strain evidence="11">DSM 110680</strain>
    </source>
</reference>
<dbReference type="EMBL" id="CP121196">
    <property type="protein sequence ID" value="XBH18579.1"/>
    <property type="molecule type" value="Genomic_DNA"/>
</dbReference>
<keyword evidence="5" id="KW-0808">Transferase</keyword>
<dbReference type="AlphaFoldDB" id="A0AAU7DML9"/>
<dbReference type="SMART" id="SM00387">
    <property type="entry name" value="HATPase_c"/>
    <property type="match status" value="1"/>
</dbReference>
<dbReference type="EC" id="2.7.13.3" evidence="3"/>
<evidence type="ECO:0000256" key="7">
    <source>
        <dbReference type="SAM" id="Coils"/>
    </source>
</evidence>
<dbReference type="InterPro" id="IPR033417">
    <property type="entry name" value="CHASE8"/>
</dbReference>
<dbReference type="InterPro" id="IPR036890">
    <property type="entry name" value="HATPase_C_sf"/>
</dbReference>
<evidence type="ECO:0000256" key="3">
    <source>
        <dbReference type="ARBA" id="ARBA00012438"/>
    </source>
</evidence>
<sequence>MKLWSSQSISDKFMRMTLMVSGTALLLAYISFLVYDLYNLRRELITATATEANIVGANSVTALLFDDKQAAENTLSALRNSPQVRAAVILRTDGTEFARYQRDAAAPFTLDYHLALGETRQYWSRGRDILVGTRIDFQGGWVGTVYLLAETGNVARRVERFGLISAVMLLICFAVALLATSTVRHLVTDPLTGLARTAQVVTREKDYSVRAKIPPSSDELSFLVQSFNEMLEQIQARDRALELTRSDLERRVEERTAELSSTNKELEAFSYSVAHDLRGPLQHINNIGFLLQHSASERLNAEGRMLVDRLLEGSKRMSVLIDDLLNLSRASSHPLHRTPIDLSHTVQTIATRLREEGDGREVQFQIAKGARVIADESLMQVVLENLLGNAWKYTSKVGAAEIEFGYTEEPDGTVYFVRDNGAGFNPRYADRLFRPFQRLHSQSEFTGTGVGLATAYRIITRHGGKIWARGNVDQGASFFFTLPYTES</sequence>
<dbReference type="Pfam" id="PF00512">
    <property type="entry name" value="HisKA"/>
    <property type="match status" value="1"/>
</dbReference>
<dbReference type="RefSeq" id="WP_348263803.1">
    <property type="nucleotide sequence ID" value="NZ_CP121196.1"/>
</dbReference>
<keyword evidence="8" id="KW-0812">Transmembrane</keyword>
<dbReference type="GO" id="GO:0016020">
    <property type="term" value="C:membrane"/>
    <property type="evidence" value="ECO:0007669"/>
    <property type="project" value="UniProtKB-SubCell"/>
</dbReference>
<evidence type="ECO:0000259" key="10">
    <source>
        <dbReference type="PROSITE" id="PS50885"/>
    </source>
</evidence>
<dbReference type="GO" id="GO:0000155">
    <property type="term" value="F:phosphorelay sensor kinase activity"/>
    <property type="evidence" value="ECO:0007669"/>
    <property type="project" value="InterPro"/>
</dbReference>
<dbReference type="CDD" id="cd06225">
    <property type="entry name" value="HAMP"/>
    <property type="match status" value="1"/>
</dbReference>
<dbReference type="SUPFAM" id="SSF55874">
    <property type="entry name" value="ATPase domain of HSP90 chaperone/DNA topoisomerase II/histidine kinase"/>
    <property type="match status" value="1"/>
</dbReference>
<dbReference type="PANTHER" id="PTHR42878:SF15">
    <property type="entry name" value="BACTERIOPHYTOCHROME"/>
    <property type="match status" value="1"/>
</dbReference>
<comment type="catalytic activity">
    <reaction evidence="1">
        <text>ATP + protein L-histidine = ADP + protein N-phospho-L-histidine.</text>
        <dbReference type="EC" id="2.7.13.3"/>
    </reaction>
</comment>
<dbReference type="InterPro" id="IPR005467">
    <property type="entry name" value="His_kinase_dom"/>
</dbReference>
<feature type="transmembrane region" description="Helical" evidence="8">
    <location>
        <begin position="13"/>
        <end position="35"/>
    </location>
</feature>
<dbReference type="InterPro" id="IPR003594">
    <property type="entry name" value="HATPase_dom"/>
</dbReference>
<dbReference type="InterPro" id="IPR050351">
    <property type="entry name" value="BphY/WalK/GraS-like"/>
</dbReference>
<evidence type="ECO:0000256" key="6">
    <source>
        <dbReference type="ARBA" id="ARBA00022777"/>
    </source>
</evidence>
<dbReference type="PROSITE" id="PS50109">
    <property type="entry name" value="HIS_KIN"/>
    <property type="match status" value="1"/>
</dbReference>
<dbReference type="SUPFAM" id="SSF158472">
    <property type="entry name" value="HAMP domain-like"/>
    <property type="match status" value="1"/>
</dbReference>
<organism evidence="11">
    <name type="scientific">Telmatobacter sp. DSM 110680</name>
    <dbReference type="NCBI Taxonomy" id="3036704"/>
    <lineage>
        <taxon>Bacteria</taxon>
        <taxon>Pseudomonadati</taxon>
        <taxon>Acidobacteriota</taxon>
        <taxon>Terriglobia</taxon>
        <taxon>Terriglobales</taxon>
        <taxon>Acidobacteriaceae</taxon>
        <taxon>Telmatobacter</taxon>
    </lineage>
</organism>
<evidence type="ECO:0000256" key="4">
    <source>
        <dbReference type="ARBA" id="ARBA00022553"/>
    </source>
</evidence>
<name>A0AAU7DML9_9BACT</name>
<keyword evidence="8" id="KW-0472">Membrane</keyword>
<dbReference type="GO" id="GO:0030295">
    <property type="term" value="F:protein kinase activator activity"/>
    <property type="evidence" value="ECO:0007669"/>
    <property type="project" value="TreeGrafter"/>
</dbReference>
<comment type="subcellular location">
    <subcellularLocation>
        <location evidence="2">Membrane</location>
    </subcellularLocation>
</comment>